<dbReference type="STRING" id="947013.SAMN04488109_1151"/>
<protein>
    <submittedName>
        <fullName evidence="1">Uncharacterized protein</fullName>
    </submittedName>
</protein>
<keyword evidence="2" id="KW-1185">Reference proteome</keyword>
<dbReference type="EMBL" id="FQWQ01000001">
    <property type="protein sequence ID" value="SHG63049.1"/>
    <property type="molecule type" value="Genomic_DNA"/>
</dbReference>
<sequence>MVCISCLLFACRNSRAENPADLSNGCRSHELLDSSHHANYCNGFLYKELNKKDVFVVWIGDFYLNWSGSKTDLDDTLVYVLKLEENEERQYKFCSDVDYLNLTSGALLEFKGGSKIDPAFCRLDSATIRVTLTIEKADFVAGHDSITLSHEFFWIDLKPEQLLSRK</sequence>
<evidence type="ECO:0000313" key="2">
    <source>
        <dbReference type="Proteomes" id="UP000184212"/>
    </source>
</evidence>
<proteinExistence type="predicted"/>
<dbReference type="Proteomes" id="UP000184212">
    <property type="component" value="Unassembled WGS sequence"/>
</dbReference>
<reference evidence="1 2" key="1">
    <citation type="submission" date="2016-11" db="EMBL/GenBank/DDBJ databases">
        <authorList>
            <person name="Jaros S."/>
            <person name="Januszkiewicz K."/>
            <person name="Wedrychowicz H."/>
        </authorList>
    </citation>
    <scope>NUCLEOTIDE SEQUENCE [LARGE SCALE GENOMIC DNA]</scope>
    <source>
        <strain evidence="1 2">DSM 24574</strain>
    </source>
</reference>
<evidence type="ECO:0000313" key="1">
    <source>
        <dbReference type="EMBL" id="SHG63049.1"/>
    </source>
</evidence>
<organism evidence="1 2">
    <name type="scientific">Chryseolinea serpens</name>
    <dbReference type="NCBI Taxonomy" id="947013"/>
    <lineage>
        <taxon>Bacteria</taxon>
        <taxon>Pseudomonadati</taxon>
        <taxon>Bacteroidota</taxon>
        <taxon>Cytophagia</taxon>
        <taxon>Cytophagales</taxon>
        <taxon>Fulvivirgaceae</taxon>
        <taxon>Chryseolinea</taxon>
    </lineage>
</organism>
<gene>
    <name evidence="1" type="ORF">SAMN04488109_1151</name>
</gene>
<dbReference type="AlphaFoldDB" id="A0A1M5LEB2"/>
<accession>A0A1M5LEB2</accession>
<name>A0A1M5LEB2_9BACT</name>